<sequence length="95" mass="10161">MSVADGARPDPGPRADKDELEADIEQTRAALGETASALAAKLDVPQQARRKVDESKQLFAEKTQPIRSRAVPIAIALGGAIVGVIAWRRHRGGQH</sequence>
<feature type="transmembrane region" description="Helical" evidence="2">
    <location>
        <begin position="70"/>
        <end position="87"/>
    </location>
</feature>
<comment type="caution">
    <text evidence="3">The sequence shown here is derived from an EMBL/GenBank/DDBJ whole genome shotgun (WGS) entry which is preliminary data.</text>
</comment>
<name>A0A1X0J2X6_MYCRH</name>
<dbReference type="OrthoDB" id="4641350at2"/>
<dbReference type="Pfam" id="PF12277">
    <property type="entry name" value="DUF3618"/>
    <property type="match status" value="1"/>
</dbReference>
<dbReference type="Proteomes" id="UP000192534">
    <property type="component" value="Unassembled WGS sequence"/>
</dbReference>
<dbReference type="InterPro" id="IPR022062">
    <property type="entry name" value="DUF3618"/>
</dbReference>
<dbReference type="RefSeq" id="WP_083117889.1">
    <property type="nucleotide sequence ID" value="NZ_JACKUO010000022.1"/>
</dbReference>
<keyword evidence="4" id="KW-1185">Reference proteome</keyword>
<dbReference type="EMBL" id="MVIH01000002">
    <property type="protein sequence ID" value="ORB56201.1"/>
    <property type="molecule type" value="Genomic_DNA"/>
</dbReference>
<evidence type="ECO:0000256" key="2">
    <source>
        <dbReference type="SAM" id="Phobius"/>
    </source>
</evidence>
<feature type="compositionally biased region" description="Basic and acidic residues" evidence="1">
    <location>
        <begin position="7"/>
        <end position="17"/>
    </location>
</feature>
<evidence type="ECO:0000313" key="3">
    <source>
        <dbReference type="EMBL" id="ORB56201.1"/>
    </source>
</evidence>
<reference evidence="3 4" key="1">
    <citation type="submission" date="2016-12" db="EMBL/GenBank/DDBJ databases">
        <title>The new phylogeny of genus Mycobacterium.</title>
        <authorList>
            <person name="Tortoli E."/>
            <person name="Trovato A."/>
            <person name="Cirillo D.M."/>
        </authorList>
    </citation>
    <scope>NUCLEOTIDE SEQUENCE [LARGE SCALE GENOMIC DNA]</scope>
    <source>
        <strain evidence="3 4">DSM 44223</strain>
    </source>
</reference>
<evidence type="ECO:0008006" key="5">
    <source>
        <dbReference type="Google" id="ProtNLM"/>
    </source>
</evidence>
<protein>
    <recommendedName>
        <fullName evidence="5">DUF3618 domain-containing protein</fullName>
    </recommendedName>
</protein>
<keyword evidence="2" id="KW-0812">Transmembrane</keyword>
<feature type="region of interest" description="Disordered" evidence="1">
    <location>
        <begin position="1"/>
        <end position="21"/>
    </location>
</feature>
<dbReference type="AlphaFoldDB" id="A0A1X0J2X6"/>
<evidence type="ECO:0000313" key="4">
    <source>
        <dbReference type="Proteomes" id="UP000192534"/>
    </source>
</evidence>
<organism evidence="3 4">
    <name type="scientific">Mycolicibacterium rhodesiae</name>
    <name type="common">Mycobacterium rhodesiae</name>
    <dbReference type="NCBI Taxonomy" id="36814"/>
    <lineage>
        <taxon>Bacteria</taxon>
        <taxon>Bacillati</taxon>
        <taxon>Actinomycetota</taxon>
        <taxon>Actinomycetes</taxon>
        <taxon>Mycobacteriales</taxon>
        <taxon>Mycobacteriaceae</taxon>
        <taxon>Mycolicibacterium</taxon>
    </lineage>
</organism>
<accession>A0A1X0J2X6</accession>
<gene>
    <name evidence="3" type="ORF">BST42_05865</name>
</gene>
<keyword evidence="2" id="KW-1133">Transmembrane helix</keyword>
<proteinExistence type="predicted"/>
<evidence type="ECO:0000256" key="1">
    <source>
        <dbReference type="SAM" id="MobiDB-lite"/>
    </source>
</evidence>
<keyword evidence="2" id="KW-0472">Membrane</keyword>